<keyword evidence="2" id="KW-0732">Signal</keyword>
<evidence type="ECO:0000256" key="1">
    <source>
        <dbReference type="SAM" id="MobiDB-lite"/>
    </source>
</evidence>
<reference evidence="3 4" key="1">
    <citation type="submission" date="2019-04" db="EMBL/GenBank/DDBJ databases">
        <title>Sphingobacterium olei sp. nov., isolated from oil-contaminated soil.</title>
        <authorList>
            <person name="Liu B."/>
        </authorList>
    </citation>
    <scope>NUCLEOTIDE SEQUENCE [LARGE SCALE GENOMIC DNA]</scope>
    <source>
        <strain evidence="3 4">HAL-9</strain>
    </source>
</reference>
<evidence type="ECO:0008006" key="5">
    <source>
        <dbReference type="Google" id="ProtNLM"/>
    </source>
</evidence>
<feature type="compositionally biased region" description="Basic and acidic residues" evidence="1">
    <location>
        <begin position="138"/>
        <end position="148"/>
    </location>
</feature>
<feature type="compositionally biased region" description="Basic and acidic residues" evidence="1">
    <location>
        <begin position="154"/>
        <end position="166"/>
    </location>
</feature>
<gene>
    <name evidence="3" type="ORF">FAZ15_02350</name>
</gene>
<evidence type="ECO:0000256" key="2">
    <source>
        <dbReference type="SAM" id="SignalP"/>
    </source>
</evidence>
<dbReference type="Proteomes" id="UP000306808">
    <property type="component" value="Unassembled WGS sequence"/>
</dbReference>
<dbReference type="AlphaFoldDB" id="A0A4U0P6S3"/>
<feature type="signal peptide" evidence="2">
    <location>
        <begin position="1"/>
        <end position="20"/>
    </location>
</feature>
<dbReference type="OrthoDB" id="713884at2"/>
<sequence length="166" mass="19555">MKKILTLAVLFTGLSVASFAQDKSDSKRIDRKGGKSFNKELGANKSPEDIAKIRTERLDKELKFTDKQRQEVYTYNLDQAKKLKQRSEIRKKERMAIQNEMKADRDRFKNLLTEDQQKIIKERMVKRDGDRIHKRGQHFKDRKEGDRPIRKKIEKSADTKEESSNS</sequence>
<organism evidence="3 4">
    <name type="scientific">Sphingobacterium olei</name>
    <dbReference type="NCBI Taxonomy" id="2571155"/>
    <lineage>
        <taxon>Bacteria</taxon>
        <taxon>Pseudomonadati</taxon>
        <taxon>Bacteroidota</taxon>
        <taxon>Sphingobacteriia</taxon>
        <taxon>Sphingobacteriales</taxon>
        <taxon>Sphingobacteriaceae</taxon>
        <taxon>Sphingobacterium</taxon>
    </lineage>
</organism>
<proteinExistence type="predicted"/>
<dbReference type="RefSeq" id="WP_136899703.1">
    <property type="nucleotide sequence ID" value="NZ_SUME01000001.1"/>
</dbReference>
<comment type="caution">
    <text evidence="3">The sequence shown here is derived from an EMBL/GenBank/DDBJ whole genome shotgun (WGS) entry which is preliminary data.</text>
</comment>
<protein>
    <recommendedName>
        <fullName evidence="5">DUF4890 domain-containing protein</fullName>
    </recommendedName>
</protein>
<keyword evidence="4" id="KW-1185">Reference proteome</keyword>
<dbReference type="EMBL" id="SUME01000001">
    <property type="protein sequence ID" value="TJZ63157.1"/>
    <property type="molecule type" value="Genomic_DNA"/>
</dbReference>
<feature type="chain" id="PRO_5020322831" description="DUF4890 domain-containing protein" evidence="2">
    <location>
        <begin position="21"/>
        <end position="166"/>
    </location>
</feature>
<feature type="region of interest" description="Disordered" evidence="1">
    <location>
        <begin position="125"/>
        <end position="166"/>
    </location>
</feature>
<accession>A0A4U0P6S3</accession>
<evidence type="ECO:0000313" key="3">
    <source>
        <dbReference type="EMBL" id="TJZ63157.1"/>
    </source>
</evidence>
<name>A0A4U0P6S3_9SPHI</name>
<evidence type="ECO:0000313" key="4">
    <source>
        <dbReference type="Proteomes" id="UP000306808"/>
    </source>
</evidence>